<dbReference type="SUPFAM" id="SSF53300">
    <property type="entry name" value="vWA-like"/>
    <property type="match status" value="1"/>
</dbReference>
<dbReference type="Gene3D" id="3.40.50.410">
    <property type="entry name" value="von Willebrand factor, type A domain"/>
    <property type="match status" value="1"/>
</dbReference>
<dbReference type="RefSeq" id="WP_184742393.1">
    <property type="nucleotide sequence ID" value="NZ_JACHGJ010000001.1"/>
</dbReference>
<dbReference type="Pfam" id="PF07584">
    <property type="entry name" value="BatA"/>
    <property type="match status" value="1"/>
</dbReference>
<keyword evidence="4" id="KW-1185">Reference proteome</keyword>
<feature type="domain" description="OCT" evidence="2">
    <location>
        <begin position="106"/>
        <end position="191"/>
    </location>
</feature>
<dbReference type="EMBL" id="JACHGJ010000001">
    <property type="protein sequence ID" value="MBB6478496.1"/>
    <property type="molecule type" value="Genomic_DNA"/>
</dbReference>
<evidence type="ECO:0000256" key="1">
    <source>
        <dbReference type="SAM" id="Phobius"/>
    </source>
</evidence>
<dbReference type="CDD" id="cd00198">
    <property type="entry name" value="vWFA"/>
    <property type="match status" value="1"/>
</dbReference>
<feature type="transmembrane region" description="Helical" evidence="1">
    <location>
        <begin position="53"/>
        <end position="71"/>
    </location>
</feature>
<evidence type="ECO:0000259" key="2">
    <source>
        <dbReference type="PROSITE" id="PS51881"/>
    </source>
</evidence>
<keyword evidence="1" id="KW-0812">Transmembrane</keyword>
<dbReference type="Pfam" id="PF13519">
    <property type="entry name" value="VWA_2"/>
    <property type="match status" value="1"/>
</dbReference>
<dbReference type="PANTHER" id="PTHR37464:SF1">
    <property type="entry name" value="BLL2463 PROTEIN"/>
    <property type="match status" value="1"/>
</dbReference>
<organism evidence="3 4">
    <name type="scientific">Spirochaeta isovalerica</name>
    <dbReference type="NCBI Taxonomy" id="150"/>
    <lineage>
        <taxon>Bacteria</taxon>
        <taxon>Pseudomonadati</taxon>
        <taxon>Spirochaetota</taxon>
        <taxon>Spirochaetia</taxon>
        <taxon>Spirochaetales</taxon>
        <taxon>Spirochaetaceae</taxon>
        <taxon>Spirochaeta</taxon>
    </lineage>
</organism>
<dbReference type="InterPro" id="IPR015349">
    <property type="entry name" value="OCT_dom"/>
</dbReference>
<comment type="caution">
    <text evidence="3">The sequence shown here is derived from an EMBL/GenBank/DDBJ whole genome shotgun (WGS) entry which is preliminary data.</text>
</comment>
<evidence type="ECO:0000313" key="4">
    <source>
        <dbReference type="Proteomes" id="UP000587760"/>
    </source>
</evidence>
<dbReference type="InterPro" id="IPR002035">
    <property type="entry name" value="VWF_A"/>
</dbReference>
<reference evidence="3 4" key="1">
    <citation type="submission" date="2020-08" db="EMBL/GenBank/DDBJ databases">
        <title>Genomic Encyclopedia of Type Strains, Phase IV (KMG-IV): sequencing the most valuable type-strain genomes for metagenomic binning, comparative biology and taxonomic classification.</title>
        <authorList>
            <person name="Goeker M."/>
        </authorList>
    </citation>
    <scope>NUCLEOTIDE SEQUENCE [LARGE SCALE GENOMIC DNA]</scope>
    <source>
        <strain evidence="3 4">DSM 2461</strain>
    </source>
</reference>
<feature type="transmembrane region" description="Helical" evidence="1">
    <location>
        <begin position="6"/>
        <end position="25"/>
    </location>
</feature>
<evidence type="ECO:0000313" key="3">
    <source>
        <dbReference type="EMBL" id="MBB6478496.1"/>
    </source>
</evidence>
<dbReference type="PROSITE" id="PS51881">
    <property type="entry name" value="OCT"/>
    <property type="match status" value="1"/>
</dbReference>
<dbReference type="InterPro" id="IPR024163">
    <property type="entry name" value="Aerotolerance_reg_N"/>
</dbReference>
<dbReference type="Proteomes" id="UP000587760">
    <property type="component" value="Unassembled WGS sequence"/>
</dbReference>
<sequence>MTIGNSGALFLLLLIPLIILLHILFRRMESTKVSSLLIWEKVRKKRKYRIPSFLILLLQILTVTILSLSLADIKVPFTIPLRRENSVLLIDNSASMNVVEDGKSRLEDAKEKAINVIRGSLGEAMIVTSSFPPKIVSSYSQNHDELIDAINSIEATDLVNGIEEAMKIASASVTPEGSIIMISDGAFDYLPSETDNFKFIRAGKEYTGNTALTDFYLREKANSKSYELYLQISNFSDESVEFEAEIMTGNEIIEILSGNLDPWSDTREIIELEAEPESEISAVLKGKDLLDSDNRASAYISSNSRKRILLVTPGNFFLEKALESIPEIYLERFSGMQGNDESIAANTVPMLYNSAGIPMQDIPDNFDLVIYDRIPPRKNNPNGRFMYIDILPSGIRDERDKVRPQAVAISERHPVTDSLDLSGISILQARAPLAGPNIRELVSGGNTGLLYALESRFLKFVYIPFDLTDSDLPLNSSFPVLISNAVNWLTEGYARKEINQSGTGEPLSVGIPDPLYRTANVTLPTGQKLTNEGNRFIETVHTGLYKVEYGDDFQFFSVNLNNSDESDISSRFPEVTEEDREEKTGEYKFPLMSLLLILALAALSTEWMFQEAKW</sequence>
<keyword evidence="1" id="KW-1133">Transmembrane helix</keyword>
<keyword evidence="1" id="KW-0472">Membrane</keyword>
<dbReference type="AlphaFoldDB" id="A0A841R3U9"/>
<dbReference type="GO" id="GO:0000166">
    <property type="term" value="F:nucleotide binding"/>
    <property type="evidence" value="ECO:0007669"/>
    <property type="project" value="InterPro"/>
</dbReference>
<protein>
    <recommendedName>
        <fullName evidence="2">OCT domain-containing protein</fullName>
    </recommendedName>
</protein>
<name>A0A841R3U9_9SPIO</name>
<dbReference type="PANTHER" id="PTHR37464">
    <property type="entry name" value="BLL2463 PROTEIN"/>
    <property type="match status" value="1"/>
</dbReference>
<proteinExistence type="predicted"/>
<gene>
    <name evidence="3" type="ORF">HNR50_000129</name>
</gene>
<accession>A0A841R3U9</accession>
<dbReference type="InterPro" id="IPR036465">
    <property type="entry name" value="vWFA_dom_sf"/>
</dbReference>